<dbReference type="OrthoDB" id="10437762at2759"/>
<proteinExistence type="predicted"/>
<comment type="caution">
    <text evidence="2">The sequence shown here is derived from an EMBL/GenBank/DDBJ whole genome shotgun (WGS) entry which is preliminary data.</text>
</comment>
<protein>
    <submittedName>
        <fullName evidence="2">Kif3b protein</fullName>
    </submittedName>
</protein>
<evidence type="ECO:0000313" key="3">
    <source>
        <dbReference type="Proteomes" id="UP000604046"/>
    </source>
</evidence>
<reference evidence="2" key="1">
    <citation type="submission" date="2021-02" db="EMBL/GenBank/DDBJ databases">
        <authorList>
            <person name="Dougan E. K."/>
            <person name="Rhodes N."/>
            <person name="Thang M."/>
            <person name="Chan C."/>
        </authorList>
    </citation>
    <scope>NUCLEOTIDE SEQUENCE</scope>
</reference>
<gene>
    <name evidence="2" type="primary">Kif3b</name>
    <name evidence="2" type="ORF">SNAT2548_LOCUS18630</name>
</gene>
<sequence>MASVGKVGLPSAPSAHRDGYADPKDRGPRFSTLPPPPDKPYVPHHGALQPALRSRLDNTQDIRLEGSMGEVLPETADTICFVPEPYVRAQRPDQPHVLKTDMRTREAITDSLEKDGRWFRPVPKREDTFRNMTDDELRVRLRDLAELVSGSRRDLLQRLLSKGDDFTSWTKMQVETECHRFGLEVLATKADNVRNIKEAQHRDRIRNLSEEDLVYELLFRGLEVLETRELNEDQLQAYLEGRLFGAM</sequence>
<name>A0A812PAT0_9DINO</name>
<dbReference type="AlphaFoldDB" id="A0A812PAT0"/>
<keyword evidence="3" id="KW-1185">Reference proteome</keyword>
<evidence type="ECO:0000313" key="2">
    <source>
        <dbReference type="EMBL" id="CAE7352858.1"/>
    </source>
</evidence>
<dbReference type="EMBL" id="CAJNDS010002152">
    <property type="protein sequence ID" value="CAE7352858.1"/>
    <property type="molecule type" value="Genomic_DNA"/>
</dbReference>
<accession>A0A812PAT0</accession>
<feature type="region of interest" description="Disordered" evidence="1">
    <location>
        <begin position="1"/>
        <end position="46"/>
    </location>
</feature>
<organism evidence="2 3">
    <name type="scientific">Symbiodinium natans</name>
    <dbReference type="NCBI Taxonomy" id="878477"/>
    <lineage>
        <taxon>Eukaryota</taxon>
        <taxon>Sar</taxon>
        <taxon>Alveolata</taxon>
        <taxon>Dinophyceae</taxon>
        <taxon>Suessiales</taxon>
        <taxon>Symbiodiniaceae</taxon>
        <taxon>Symbiodinium</taxon>
    </lineage>
</organism>
<evidence type="ECO:0000256" key="1">
    <source>
        <dbReference type="SAM" id="MobiDB-lite"/>
    </source>
</evidence>
<dbReference type="Proteomes" id="UP000604046">
    <property type="component" value="Unassembled WGS sequence"/>
</dbReference>
<feature type="compositionally biased region" description="Basic and acidic residues" evidence="1">
    <location>
        <begin position="15"/>
        <end position="28"/>
    </location>
</feature>